<keyword evidence="3" id="KW-1185">Reference proteome</keyword>
<dbReference type="Proteomes" id="UP001054945">
    <property type="component" value="Unassembled WGS sequence"/>
</dbReference>
<evidence type="ECO:0000313" key="3">
    <source>
        <dbReference type="Proteomes" id="UP001054945"/>
    </source>
</evidence>
<proteinExistence type="predicted"/>
<gene>
    <name evidence="2" type="ORF">CEXT_486361</name>
</gene>
<evidence type="ECO:0000256" key="1">
    <source>
        <dbReference type="SAM" id="MobiDB-lite"/>
    </source>
</evidence>
<protein>
    <submittedName>
        <fullName evidence="2">Uncharacterized protein</fullName>
    </submittedName>
</protein>
<dbReference type="EMBL" id="BPLR01007724">
    <property type="protein sequence ID" value="GIY19182.1"/>
    <property type="molecule type" value="Genomic_DNA"/>
</dbReference>
<accession>A0AAV4RGE4</accession>
<sequence>MRNSTHHVLSIPDKTGSGREKRSVLVDLNDYDPVYEDQDLIDQVLAFEESDDHQSDVNSTYEDIINDLDEQEVGNWLMGIRKRRDKFLKDDPRKPSKEDRSENPMTTTKRT</sequence>
<dbReference type="AlphaFoldDB" id="A0AAV4RGE4"/>
<comment type="caution">
    <text evidence="2">The sequence shown here is derived from an EMBL/GenBank/DDBJ whole genome shotgun (WGS) entry which is preliminary data.</text>
</comment>
<feature type="region of interest" description="Disordered" evidence="1">
    <location>
        <begin position="1"/>
        <end position="21"/>
    </location>
</feature>
<feature type="compositionally biased region" description="Basic and acidic residues" evidence="1">
    <location>
        <begin position="87"/>
        <end position="102"/>
    </location>
</feature>
<reference evidence="2 3" key="1">
    <citation type="submission" date="2021-06" db="EMBL/GenBank/DDBJ databases">
        <title>Caerostris extrusa draft genome.</title>
        <authorList>
            <person name="Kono N."/>
            <person name="Arakawa K."/>
        </authorList>
    </citation>
    <scope>NUCLEOTIDE SEQUENCE [LARGE SCALE GENOMIC DNA]</scope>
</reference>
<name>A0AAV4RGE4_CAEEX</name>
<evidence type="ECO:0000313" key="2">
    <source>
        <dbReference type="EMBL" id="GIY19182.1"/>
    </source>
</evidence>
<organism evidence="2 3">
    <name type="scientific">Caerostris extrusa</name>
    <name type="common">Bark spider</name>
    <name type="synonym">Caerostris bankana</name>
    <dbReference type="NCBI Taxonomy" id="172846"/>
    <lineage>
        <taxon>Eukaryota</taxon>
        <taxon>Metazoa</taxon>
        <taxon>Ecdysozoa</taxon>
        <taxon>Arthropoda</taxon>
        <taxon>Chelicerata</taxon>
        <taxon>Arachnida</taxon>
        <taxon>Araneae</taxon>
        <taxon>Araneomorphae</taxon>
        <taxon>Entelegynae</taxon>
        <taxon>Araneoidea</taxon>
        <taxon>Araneidae</taxon>
        <taxon>Caerostris</taxon>
    </lineage>
</organism>
<feature type="region of interest" description="Disordered" evidence="1">
    <location>
        <begin position="87"/>
        <end position="111"/>
    </location>
</feature>